<dbReference type="GO" id="GO:0051015">
    <property type="term" value="F:actin filament binding"/>
    <property type="evidence" value="ECO:0007669"/>
    <property type="project" value="InterPro"/>
</dbReference>
<evidence type="ECO:0000256" key="7">
    <source>
        <dbReference type="PROSITE-ProRule" id="PRU00782"/>
    </source>
</evidence>
<feature type="domain" description="Myosin motor" evidence="8">
    <location>
        <begin position="65"/>
        <end position="133"/>
    </location>
</feature>
<keyword evidence="5" id="KW-0505">Motor protein</keyword>
<dbReference type="AlphaFoldDB" id="A0A8R7TWF0"/>
<dbReference type="InterPro" id="IPR001609">
    <property type="entry name" value="Myosin_head_motor_dom-like"/>
</dbReference>
<evidence type="ECO:0000256" key="1">
    <source>
        <dbReference type="ARBA" id="ARBA00022741"/>
    </source>
</evidence>
<dbReference type="Gene3D" id="2.30.30.360">
    <property type="entry name" value="Myosin S1 fragment, N-terminal"/>
    <property type="match status" value="1"/>
</dbReference>
<evidence type="ECO:0000256" key="2">
    <source>
        <dbReference type="ARBA" id="ARBA00022840"/>
    </source>
</evidence>
<organism evidence="10 11">
    <name type="scientific">Triticum urartu</name>
    <name type="common">Red wild einkorn</name>
    <name type="synonym">Crithodium urartu</name>
    <dbReference type="NCBI Taxonomy" id="4572"/>
    <lineage>
        <taxon>Eukaryota</taxon>
        <taxon>Viridiplantae</taxon>
        <taxon>Streptophyta</taxon>
        <taxon>Embryophyta</taxon>
        <taxon>Tracheophyta</taxon>
        <taxon>Spermatophyta</taxon>
        <taxon>Magnoliopsida</taxon>
        <taxon>Liliopsida</taxon>
        <taxon>Poales</taxon>
        <taxon>Poaceae</taxon>
        <taxon>BOP clade</taxon>
        <taxon>Pooideae</taxon>
        <taxon>Triticodae</taxon>
        <taxon>Triticeae</taxon>
        <taxon>Triticinae</taxon>
        <taxon>Triticum</taxon>
    </lineage>
</organism>
<keyword evidence="3" id="KW-0112">Calmodulin-binding</keyword>
<dbReference type="Pfam" id="PF00063">
    <property type="entry name" value="Myosin_head"/>
    <property type="match status" value="1"/>
</dbReference>
<dbReference type="GO" id="GO:0016020">
    <property type="term" value="C:membrane"/>
    <property type="evidence" value="ECO:0007669"/>
    <property type="project" value="TreeGrafter"/>
</dbReference>
<sequence length="133" mass="14816">MLNQAPVLNIVIGSHVWVADKDLAWIDGEVFKIDGQNAHVRTTKGKTVTANVSDIHPKDTEAPPDGVDDMTRLSYLHEPGVLDNLAVRYAKNIIYTYTGNILIAINPFQRLPNLVDVQTMEKYKVRCAPVGLY</sequence>
<dbReference type="InterPro" id="IPR008989">
    <property type="entry name" value="Myosin_S1_N"/>
</dbReference>
<accession>A0A8R7TWF0</accession>
<keyword evidence="4 7" id="KW-0518">Myosin</keyword>
<evidence type="ECO:0000256" key="3">
    <source>
        <dbReference type="ARBA" id="ARBA00022860"/>
    </source>
</evidence>
<comment type="similarity">
    <text evidence="7">Belongs to the TRAFAC class myosin-kinesin ATPase superfamily. Myosin family.</text>
</comment>
<dbReference type="PANTHER" id="PTHR13140">
    <property type="entry name" value="MYOSIN"/>
    <property type="match status" value="1"/>
</dbReference>
<keyword evidence="1" id="KW-0547">Nucleotide-binding</keyword>
<dbReference type="PANTHER" id="PTHR13140:SF737">
    <property type="entry name" value="MYOSIN FAMILY PROTEIN WITH DIL DOMAIN"/>
    <property type="match status" value="1"/>
</dbReference>
<dbReference type="Gramene" id="TuG1812G0300002945.01.T10">
    <property type="protein sequence ID" value="TuG1812G0300002945.01.T10"/>
    <property type="gene ID" value="TuG1812G0300002945.01"/>
</dbReference>
<evidence type="ECO:0000256" key="4">
    <source>
        <dbReference type="ARBA" id="ARBA00023123"/>
    </source>
</evidence>
<evidence type="ECO:0000313" key="11">
    <source>
        <dbReference type="Proteomes" id="UP000015106"/>
    </source>
</evidence>
<evidence type="ECO:0000256" key="6">
    <source>
        <dbReference type="ARBA" id="ARBA00023203"/>
    </source>
</evidence>
<protein>
    <recommendedName>
        <fullName evidence="12">Myosin motor domain-containing protein</fullName>
    </recommendedName>
</protein>
<dbReference type="Proteomes" id="UP000015106">
    <property type="component" value="Chromosome 3"/>
</dbReference>
<dbReference type="Pfam" id="PF02736">
    <property type="entry name" value="Myosin_N"/>
    <property type="match status" value="1"/>
</dbReference>
<dbReference type="EnsemblPlants" id="TuG1812G0300002945.01.T10">
    <property type="protein sequence ID" value="TuG1812G0300002945.01.T10"/>
    <property type="gene ID" value="TuG1812G0300002945.01"/>
</dbReference>
<keyword evidence="6 7" id="KW-0009">Actin-binding</keyword>
<reference evidence="10" key="3">
    <citation type="submission" date="2022-06" db="UniProtKB">
        <authorList>
            <consortium name="EnsemblPlants"/>
        </authorList>
    </citation>
    <scope>IDENTIFICATION</scope>
</reference>
<dbReference type="PROSITE" id="PS51456">
    <property type="entry name" value="MYOSIN_MOTOR"/>
    <property type="match status" value="1"/>
</dbReference>
<keyword evidence="2" id="KW-0067">ATP-binding</keyword>
<evidence type="ECO:0000256" key="5">
    <source>
        <dbReference type="ARBA" id="ARBA00023175"/>
    </source>
</evidence>
<evidence type="ECO:0000259" key="8">
    <source>
        <dbReference type="PROSITE" id="PS51456"/>
    </source>
</evidence>
<dbReference type="GO" id="GO:0007015">
    <property type="term" value="P:actin filament organization"/>
    <property type="evidence" value="ECO:0007669"/>
    <property type="project" value="TreeGrafter"/>
</dbReference>
<evidence type="ECO:0008006" key="12">
    <source>
        <dbReference type="Google" id="ProtNLM"/>
    </source>
</evidence>
<dbReference type="GO" id="GO:0005524">
    <property type="term" value="F:ATP binding"/>
    <property type="evidence" value="ECO:0007669"/>
    <property type="project" value="UniProtKB-KW"/>
</dbReference>
<reference evidence="10" key="2">
    <citation type="submission" date="2018-03" db="EMBL/GenBank/DDBJ databases">
        <title>The Triticum urartu genome reveals the dynamic nature of wheat genome evolution.</title>
        <authorList>
            <person name="Ling H."/>
            <person name="Ma B."/>
            <person name="Shi X."/>
            <person name="Liu H."/>
            <person name="Dong L."/>
            <person name="Sun H."/>
            <person name="Cao Y."/>
            <person name="Gao Q."/>
            <person name="Zheng S."/>
            <person name="Li Y."/>
            <person name="Yu Y."/>
            <person name="Du H."/>
            <person name="Qi M."/>
            <person name="Li Y."/>
            <person name="Yu H."/>
            <person name="Cui Y."/>
            <person name="Wang N."/>
            <person name="Chen C."/>
            <person name="Wu H."/>
            <person name="Zhao Y."/>
            <person name="Zhang J."/>
            <person name="Li Y."/>
            <person name="Zhou W."/>
            <person name="Zhang B."/>
            <person name="Hu W."/>
            <person name="Eijk M."/>
            <person name="Tang J."/>
            <person name="Witsenboer H."/>
            <person name="Zhao S."/>
            <person name="Li Z."/>
            <person name="Zhang A."/>
            <person name="Wang D."/>
            <person name="Liang C."/>
        </authorList>
    </citation>
    <scope>NUCLEOTIDE SEQUENCE [LARGE SCALE GENOMIC DNA]</scope>
    <source>
        <strain evidence="10">cv. G1812</strain>
    </source>
</reference>
<dbReference type="SUPFAM" id="SSF52540">
    <property type="entry name" value="P-loop containing nucleoside triphosphate hydrolases"/>
    <property type="match status" value="1"/>
</dbReference>
<dbReference type="GO" id="GO:0005737">
    <property type="term" value="C:cytoplasm"/>
    <property type="evidence" value="ECO:0007669"/>
    <property type="project" value="TreeGrafter"/>
</dbReference>
<name>A0A8R7TWF0_TRIUA</name>
<dbReference type="GO" id="GO:0000146">
    <property type="term" value="F:microfilament motor activity"/>
    <property type="evidence" value="ECO:0007669"/>
    <property type="project" value="TreeGrafter"/>
</dbReference>
<feature type="domain" description="Myosin N-terminal SH3-like" evidence="9">
    <location>
        <begin position="11"/>
        <end position="60"/>
    </location>
</feature>
<dbReference type="PROSITE" id="PS51844">
    <property type="entry name" value="SH3_LIKE"/>
    <property type="match status" value="1"/>
</dbReference>
<evidence type="ECO:0000313" key="10">
    <source>
        <dbReference type="EnsemblPlants" id="TuG1812G0300002945.01.T10"/>
    </source>
</evidence>
<dbReference type="GO" id="GO:0016459">
    <property type="term" value="C:myosin complex"/>
    <property type="evidence" value="ECO:0007669"/>
    <property type="project" value="UniProtKB-KW"/>
</dbReference>
<dbReference type="InterPro" id="IPR004009">
    <property type="entry name" value="SH3_Myosin"/>
</dbReference>
<dbReference type="GO" id="GO:0005516">
    <property type="term" value="F:calmodulin binding"/>
    <property type="evidence" value="ECO:0007669"/>
    <property type="project" value="UniProtKB-KW"/>
</dbReference>
<comment type="caution">
    <text evidence="7">Lacks conserved residue(s) required for the propagation of feature annotation.</text>
</comment>
<proteinExistence type="inferred from homology"/>
<dbReference type="InterPro" id="IPR036961">
    <property type="entry name" value="Kinesin_motor_dom_sf"/>
</dbReference>
<dbReference type="Gene3D" id="3.40.850.10">
    <property type="entry name" value="Kinesin motor domain"/>
    <property type="match status" value="1"/>
</dbReference>
<dbReference type="InterPro" id="IPR027417">
    <property type="entry name" value="P-loop_NTPase"/>
</dbReference>
<evidence type="ECO:0000259" key="9">
    <source>
        <dbReference type="PROSITE" id="PS51844"/>
    </source>
</evidence>
<keyword evidence="11" id="KW-1185">Reference proteome</keyword>
<reference evidence="11" key="1">
    <citation type="journal article" date="2013" name="Nature">
        <title>Draft genome of the wheat A-genome progenitor Triticum urartu.</title>
        <authorList>
            <person name="Ling H.Q."/>
            <person name="Zhao S."/>
            <person name="Liu D."/>
            <person name="Wang J."/>
            <person name="Sun H."/>
            <person name="Zhang C."/>
            <person name="Fan H."/>
            <person name="Li D."/>
            <person name="Dong L."/>
            <person name="Tao Y."/>
            <person name="Gao C."/>
            <person name="Wu H."/>
            <person name="Li Y."/>
            <person name="Cui Y."/>
            <person name="Guo X."/>
            <person name="Zheng S."/>
            <person name="Wang B."/>
            <person name="Yu K."/>
            <person name="Liang Q."/>
            <person name="Yang W."/>
            <person name="Lou X."/>
            <person name="Chen J."/>
            <person name="Feng M."/>
            <person name="Jian J."/>
            <person name="Zhang X."/>
            <person name="Luo G."/>
            <person name="Jiang Y."/>
            <person name="Liu J."/>
            <person name="Wang Z."/>
            <person name="Sha Y."/>
            <person name="Zhang B."/>
            <person name="Wu H."/>
            <person name="Tang D."/>
            <person name="Shen Q."/>
            <person name="Xue P."/>
            <person name="Zou S."/>
            <person name="Wang X."/>
            <person name="Liu X."/>
            <person name="Wang F."/>
            <person name="Yang Y."/>
            <person name="An X."/>
            <person name="Dong Z."/>
            <person name="Zhang K."/>
            <person name="Zhang X."/>
            <person name="Luo M.C."/>
            <person name="Dvorak J."/>
            <person name="Tong Y."/>
            <person name="Wang J."/>
            <person name="Yang H."/>
            <person name="Li Z."/>
            <person name="Wang D."/>
            <person name="Zhang A."/>
            <person name="Wang J."/>
        </authorList>
    </citation>
    <scope>NUCLEOTIDE SEQUENCE</scope>
    <source>
        <strain evidence="11">cv. G1812</strain>
    </source>
</reference>